<evidence type="ECO:0000256" key="3">
    <source>
        <dbReference type="SAM" id="Phobius"/>
    </source>
</evidence>
<gene>
    <name evidence="4" type="ORF">PCOR1329_LOCUS84859</name>
</gene>
<comment type="caution">
    <text evidence="4">The sequence shown here is derived from an EMBL/GenBank/DDBJ whole genome shotgun (WGS) entry which is preliminary data.</text>
</comment>
<evidence type="ECO:0000313" key="5">
    <source>
        <dbReference type="Proteomes" id="UP001189429"/>
    </source>
</evidence>
<proteinExistence type="predicted"/>
<keyword evidence="1" id="KW-0175">Coiled coil</keyword>
<accession>A0ABN9YDB7</accession>
<sequence length="2740" mass="292456">MQTALAEAVVRETLHWVGLSQVLAASRMAAAAPPALPPPVLDEWAFVLYTVPGAPVYHQRRVVGCRRGARSATELGRVLIATPDLDVYEEDYRAGSMSVDIARVVFSPTRWPPPATLPRAQVYRFRDEPTGQEYAAMRAAARSEAERLWVADDRAAGGPGAPIPDNEFVPFESIAGVMAGAGGAAGPGAAAAGAAPAGAVVPLAAWLAAPAPIAGGPAPGLALAPAPPAAAAPAAPVPVGAPAAGAAAAAGAAPQGRPPAIPDGLPIAVPANGLAPLGWSWRALGDLAGLVAHGDPVHVGVAGGPTLAGGAGRRQVALLPGGHSVFVALVADTDIEHLKREFRGSDARTLPVVRTAIGRERSWASVVTDCREEDVQDFGVKAPRSVKWCAAYQQRNGGPVLHLEMWKSRRRLQDSDFGVAEHETLSKVVELLGTTDQVDIYNLAGVEVAYRKLQLIEYYWDERRQEQQQANSKLPLDEVAKELERIAGIKKNARKLREEQAALAKKAGLLCDLVQALNQMGAGDDQLRRRPLATPCRIQELALEHLTSCCAELGSPPPDPTADAALRELQDLLGRNGPDFVKVFLDGKVLPSRLAAERKADVKFSKPYLDPCLRDPALRAVFARRLLDAGLLPLLWANLRAEWETRVYATDASEQGRGVVQREVGLGWARALGQESDRWRFRGPPGTAGPARPRGCLGEEAPTGPLGPSPVLDAPAAVLDGEWQVASSGGWGRPEHIVVLRGRALVHAVSHALGDSRMFGKRVLFLSDSLSSVLALTKGRSSSPGLTRVARQWAARCLAGALAPTLRRGAAGLFVAEPRVVTAETAKPLARSSASWTPTAPPEAALPRGDGGGPWPQSGAGATRRLPAARRPRAAAPKAERPPPQFGARRARAQRRQRQVASRGAPPAGRTRLQQRSVTALTLAKYEMAWRRFLEWRRLACAPEAVQLREREARGATFEDHLDDWLALWMDEEFLEQAYVGSQMMAVAKFHLPAFGKSGGRSLPRAGQSLRGWRRLAPGRTRLPLPWEAVALLAEQLVLDGYCTTAVLVALSFHCYFRPGEGFKLKREMMVPPLRGSRYGNWSLVLHPFEFTVASKTRQFDETVVVDAPDFKLLLDTALARLRACTPPQQCPFAFSQADFIQRFRLAGQRCGIEVLRPELYMLRRSGPSFDQVEKLLRGRGGKAEKLAMPPWSNVAKPHPMAVEPKSGGAHVVRQVRAHGASAVGPHRLQPATGPARRPRSIYKQLQGPRLTLAAGLEAVQAASGSSKPKLDVPRALAETLHLPAVGASLVARAAAPSCGACAPLLTCPAIPACVCAGAGGQVPEPSCGGLIAAYAAAALAVGLAVGAVGGVRLASRLLCPPTTEAPVVDFEEEARAQARAVRAKKESGAPDADIEGIIAIAGQGERPAGLRVYGFRALPSAADVWAGIQEAMVLYGMSRPASPANMALAAGSAGGLPAGSLALADPAPPPAAGAVAMPGLAAALAGAGAVPAAAAAGPALVAPAAAAPAVAALAAPPAALPVAPVAEAAAGGALAVPAAAGPAAGGSPADLRVSAVSLDARGDRWREFRDGTLLQSTTDWSDWPVRGPRTAAWACARIQRRAASPSAWHTKWMTEWKMAEDDHITREHALLCRILELAVCYDQVNVGGLAHLEMTARRPQFLEEKVVELPFKPKGNDKKDKDKSHVLDDRAENNLFLGAQESRWDLLGQELHSFPWWSVPTIASEVFSFYLGSLSMVVESVLCLAVPDRGAIVELPGGREVADVFDARIANLSFVEPAGTKLPASSSWAGVETSPEINGHMASADIQCAFYHMQLPSDLAHAFTLHCVANRVLRLEGVGLDIDVVPEILVAPTGWNWALHFCQDALCIIIIARDAAVEESRVIADGFSHTVLQRPDDWAAPPNVENFCVVAGPQELADRKFQLISAAVSRHGLPVHEVQGARASMIFTGLEFGGVKGAMRIGRLAEKVKYRFTDAIAARRHALAGAPEDPGGVAPLPPDEGIGHSESPKECPTKPHPEGPVGHGGSRVLDDIANFEKSVNAGAGLPGFTEVPREILKEPDWAQTRQRLAPLESASEQGRGCLSVLAAAALTDHTATSYLARAQRLATGSRRMGLAWLTGHKLDVTLTAFLAHLVLDGWKELKPPCTRLPIQRLAAMAIVGVIISLCQLPFAMIVLAFAKYLRPWGAFRFRGVSLAAPRPPASRRSFPEGQDRGRWVSDASIRPCAKRTKHQQQANSLSRARMEFDPRAGSYLVALILISALGALFPRRVPALAAGAASLNIDRSRCRLVADRSALARAGLRERLPRSEQEMQQVKTELALLQQQVRVSTRAHLVLDALVAEHEPPPPGLFEGVSKATLQSAVRTVALRAEQTARDHLYVAPHVGVNPYFTAPDFAGMGDMPAGAGSFIQSLNSGTENVKPYPPSNGDASAGPIIVAEHWSDPFPDQGIYFVTDAEPVPDLLADLTVDQKQDPGCPEQDVDNRDWIAMAYKIKEFPELAPRVLALKPYVLKGTQIVMNTLLEEDAHLREQLSQLGGHPQVLRARAAALVDDPSVREKAGQLFREAESMVTETRLTVHVAKKKLTIARLRHQLVGDTFDAIIAADIEGLKLLVAPGLAEAVRHAVGGRFGDCFRCVFRQGNEGTLRDVLERLRPCDAWLKLSEEEARYLAHLLVLLLCKEPLGSSGYHACQWLDGLVGLPGGADLIELEDLSSLQRALFCRSGTPGEDGRCAAVLYCRLSQ</sequence>
<feature type="transmembrane region" description="Helical" evidence="3">
    <location>
        <begin position="2156"/>
        <end position="2179"/>
    </location>
</feature>
<protein>
    <submittedName>
        <fullName evidence="4">Uncharacterized protein</fullName>
    </submittedName>
</protein>
<feature type="region of interest" description="Disordered" evidence="2">
    <location>
        <begin position="826"/>
        <end position="914"/>
    </location>
</feature>
<evidence type="ECO:0000313" key="4">
    <source>
        <dbReference type="EMBL" id="CAK0910789.1"/>
    </source>
</evidence>
<keyword evidence="3" id="KW-1133">Transmembrane helix</keyword>
<keyword evidence="5" id="KW-1185">Reference proteome</keyword>
<feature type="compositionally biased region" description="Basic and acidic residues" evidence="2">
    <location>
        <begin position="2002"/>
        <end position="2018"/>
    </location>
</feature>
<keyword evidence="3" id="KW-0472">Membrane</keyword>
<dbReference type="EMBL" id="CAUYUJ010022459">
    <property type="protein sequence ID" value="CAK0910789.1"/>
    <property type="molecule type" value="Genomic_DNA"/>
</dbReference>
<feature type="coiled-coil region" evidence="1">
    <location>
        <begin position="479"/>
        <end position="506"/>
    </location>
</feature>
<reference evidence="4" key="1">
    <citation type="submission" date="2023-10" db="EMBL/GenBank/DDBJ databases">
        <authorList>
            <person name="Chen Y."/>
            <person name="Shah S."/>
            <person name="Dougan E. K."/>
            <person name="Thang M."/>
            <person name="Chan C."/>
        </authorList>
    </citation>
    <scope>NUCLEOTIDE SEQUENCE [LARGE SCALE GENOMIC DNA]</scope>
</reference>
<organism evidence="4 5">
    <name type="scientific">Prorocentrum cordatum</name>
    <dbReference type="NCBI Taxonomy" id="2364126"/>
    <lineage>
        <taxon>Eukaryota</taxon>
        <taxon>Sar</taxon>
        <taxon>Alveolata</taxon>
        <taxon>Dinophyceae</taxon>
        <taxon>Prorocentrales</taxon>
        <taxon>Prorocentraceae</taxon>
        <taxon>Prorocentrum</taxon>
    </lineage>
</organism>
<feature type="transmembrane region" description="Helical" evidence="3">
    <location>
        <begin position="2249"/>
        <end position="2266"/>
    </location>
</feature>
<evidence type="ECO:0000256" key="2">
    <source>
        <dbReference type="SAM" id="MobiDB-lite"/>
    </source>
</evidence>
<dbReference type="Proteomes" id="UP001189429">
    <property type="component" value="Unassembled WGS sequence"/>
</dbReference>
<evidence type="ECO:0000256" key="1">
    <source>
        <dbReference type="SAM" id="Coils"/>
    </source>
</evidence>
<feature type="non-terminal residue" evidence="4">
    <location>
        <position position="2740"/>
    </location>
</feature>
<feature type="coiled-coil region" evidence="1">
    <location>
        <begin position="2298"/>
        <end position="2325"/>
    </location>
</feature>
<name>A0ABN9YDB7_9DINO</name>
<feature type="compositionally biased region" description="Basic residues" evidence="2">
    <location>
        <begin position="889"/>
        <end position="898"/>
    </location>
</feature>
<keyword evidence="3" id="KW-0812">Transmembrane</keyword>
<feature type="region of interest" description="Disordered" evidence="2">
    <location>
        <begin position="1984"/>
        <end position="2026"/>
    </location>
</feature>